<dbReference type="OrthoDB" id="2377191at2759"/>
<accession>A0A197K6H7</accession>
<name>A0A197K6H7_9FUNG</name>
<dbReference type="EMBL" id="KV442027">
    <property type="protein sequence ID" value="OAQ32044.1"/>
    <property type="molecule type" value="Genomic_DNA"/>
</dbReference>
<reference evidence="2 3" key="1">
    <citation type="submission" date="2016-05" db="EMBL/GenBank/DDBJ databases">
        <title>Genome sequencing reveals origins of a unique bacterial endosymbiosis in the earliest lineages of terrestrial Fungi.</title>
        <authorList>
            <consortium name="DOE Joint Genome Institute"/>
            <person name="Uehling J."/>
            <person name="Gryganskyi A."/>
            <person name="Hameed K."/>
            <person name="Tschaplinski T."/>
            <person name="Misztal P."/>
            <person name="Wu S."/>
            <person name="Desiro A."/>
            <person name="Vande Pol N."/>
            <person name="Du Z.-Y."/>
            <person name="Zienkiewicz A."/>
            <person name="Zienkiewicz K."/>
            <person name="Morin E."/>
            <person name="Tisserant E."/>
            <person name="Splivallo R."/>
            <person name="Hainaut M."/>
            <person name="Henrissat B."/>
            <person name="Ohm R."/>
            <person name="Kuo A."/>
            <person name="Yan J."/>
            <person name="Lipzen A."/>
            <person name="Nolan M."/>
            <person name="Labutti K."/>
            <person name="Barry K."/>
            <person name="Goldstein A."/>
            <person name="Labbe J."/>
            <person name="Schadt C."/>
            <person name="Tuskan G."/>
            <person name="Grigoriev I."/>
            <person name="Martin F."/>
            <person name="Vilgalys R."/>
            <person name="Bonito G."/>
        </authorList>
    </citation>
    <scope>NUCLEOTIDE SEQUENCE [LARGE SCALE GENOMIC DNA]</scope>
    <source>
        <strain evidence="2 3">AG-77</strain>
    </source>
</reference>
<evidence type="ECO:0000313" key="3">
    <source>
        <dbReference type="Proteomes" id="UP000078512"/>
    </source>
</evidence>
<evidence type="ECO:0000256" key="1">
    <source>
        <dbReference type="SAM" id="MobiDB-lite"/>
    </source>
</evidence>
<keyword evidence="3" id="KW-1185">Reference proteome</keyword>
<feature type="compositionally biased region" description="Acidic residues" evidence="1">
    <location>
        <begin position="303"/>
        <end position="318"/>
    </location>
</feature>
<dbReference type="AlphaFoldDB" id="A0A197K6H7"/>
<dbReference type="InterPro" id="IPR032675">
    <property type="entry name" value="LRR_dom_sf"/>
</dbReference>
<dbReference type="Proteomes" id="UP000078512">
    <property type="component" value="Unassembled WGS sequence"/>
</dbReference>
<protein>
    <recommendedName>
        <fullName evidence="4">F-box domain-containing protein</fullName>
    </recommendedName>
</protein>
<gene>
    <name evidence="2" type="ORF">K457DRAFT_16921</name>
</gene>
<sequence>MSSPQVRLFRLPELLHQVLLHLSNKDISNLIVTNKVMRDLCTPYLYHTLDLTFTYGGFNILNSIQAKYAISKNAHHVQKLTVSHVDLCYLFNCLKVAVYRDVRLHFPPPDGGLDALQLTLPSYLPPLDACLVEVVPISPMINLTDLTLSFRHVCQQVYSPYRVPSFSNLRVTVAQACWVISLSPHLVNLTVRDLVIKEHREVRLLGETIYELSRLRSLDLKLRVRGSWHSAGSWYKTGSTIVFNCPRQIQKLWIDLEDYGAAHMDEGDDSGDDSSIDDDFGMFEHYHPPYYANGVNMHEAMEQDDDEDMDGNDSDEDMGFGYNGDAEEDEEDEEDQQPEEPWSLRLWESQQCNEDELMSRPDRCEPLMELVNVKLWNFVKGVTEDEVVWLFEHCCNVEKLAVSSFEQDIDPKAVANIIKTFCTRILRLTFSDPKSGGGWVAMVPFEVLSAMPDQQLREIDYQGVKYKMTKDMAQRSIIRHSATLTTIVFKDCQQIASDAIQEVLAECASLRDFQVTWHEDGVVSFLNLADAIAMPWASKIFTRLSLTIGIPRLRRERDQRDYYLRTPRCVLSLPEKRQFAQLECLYRQLASLRDLVYLDLRVLTTHAVDGSVEDPFYFDHTFPAMMSLADPKSGRPGFLELFSGWNKLEVLRGSFSVNTDETLETMGCWESTWMCSHWPKWKEGEFFQGPDESREVFVWLEGYRQKENPSFSLGLGWGHLPVLLDDHRRNRGAAPESMRFEELQGQSIMSDQETDASILSKLLEYMEQDFPNPSPIVLDIFDSRELVYTVRKIEPGVFGAGAVAEKLVVLPINTYEMVYLFYCK</sequence>
<feature type="region of interest" description="Disordered" evidence="1">
    <location>
        <begin position="303"/>
        <end position="343"/>
    </location>
</feature>
<dbReference type="Gene3D" id="3.80.10.10">
    <property type="entry name" value="Ribonuclease Inhibitor"/>
    <property type="match status" value="1"/>
</dbReference>
<feature type="compositionally biased region" description="Acidic residues" evidence="1">
    <location>
        <begin position="325"/>
        <end position="338"/>
    </location>
</feature>
<organism evidence="2 3">
    <name type="scientific">Linnemannia elongata AG-77</name>
    <dbReference type="NCBI Taxonomy" id="1314771"/>
    <lineage>
        <taxon>Eukaryota</taxon>
        <taxon>Fungi</taxon>
        <taxon>Fungi incertae sedis</taxon>
        <taxon>Mucoromycota</taxon>
        <taxon>Mortierellomycotina</taxon>
        <taxon>Mortierellomycetes</taxon>
        <taxon>Mortierellales</taxon>
        <taxon>Mortierellaceae</taxon>
        <taxon>Linnemannia</taxon>
    </lineage>
</organism>
<evidence type="ECO:0000313" key="2">
    <source>
        <dbReference type="EMBL" id="OAQ32044.1"/>
    </source>
</evidence>
<proteinExistence type="predicted"/>
<evidence type="ECO:0008006" key="4">
    <source>
        <dbReference type="Google" id="ProtNLM"/>
    </source>
</evidence>